<reference evidence="2" key="1">
    <citation type="journal article" date="2023" name="G3 (Bethesda)">
        <title>Genome assembly and association tests identify interacting loci associated with vigor, precocity, and sex in interspecific pistachio rootstocks.</title>
        <authorList>
            <person name="Palmer W."/>
            <person name="Jacygrad E."/>
            <person name="Sagayaradj S."/>
            <person name="Cavanaugh K."/>
            <person name="Han R."/>
            <person name="Bertier L."/>
            <person name="Beede B."/>
            <person name="Kafkas S."/>
            <person name="Golino D."/>
            <person name="Preece J."/>
            <person name="Michelmore R."/>
        </authorList>
    </citation>
    <scope>NUCLEOTIDE SEQUENCE [LARGE SCALE GENOMIC DNA]</scope>
</reference>
<protein>
    <submittedName>
        <fullName evidence="1">Uncharacterized protein</fullName>
    </submittedName>
</protein>
<comment type="caution">
    <text evidence="1">The sequence shown here is derived from an EMBL/GenBank/DDBJ whole genome shotgun (WGS) entry which is preliminary data.</text>
</comment>
<proteinExistence type="predicted"/>
<dbReference type="EMBL" id="CM047910">
    <property type="protein sequence ID" value="KAJ0075277.1"/>
    <property type="molecule type" value="Genomic_DNA"/>
</dbReference>
<keyword evidence="2" id="KW-1185">Reference proteome</keyword>
<evidence type="ECO:0000313" key="2">
    <source>
        <dbReference type="Proteomes" id="UP001164250"/>
    </source>
</evidence>
<accession>A0ACC0ZPZ4</accession>
<gene>
    <name evidence="1" type="ORF">Patl1_33523</name>
</gene>
<name>A0ACC0ZPZ4_9ROSI</name>
<organism evidence="1 2">
    <name type="scientific">Pistacia atlantica</name>
    <dbReference type="NCBI Taxonomy" id="434234"/>
    <lineage>
        <taxon>Eukaryota</taxon>
        <taxon>Viridiplantae</taxon>
        <taxon>Streptophyta</taxon>
        <taxon>Embryophyta</taxon>
        <taxon>Tracheophyta</taxon>
        <taxon>Spermatophyta</taxon>
        <taxon>Magnoliopsida</taxon>
        <taxon>eudicotyledons</taxon>
        <taxon>Gunneridae</taxon>
        <taxon>Pentapetalae</taxon>
        <taxon>rosids</taxon>
        <taxon>malvids</taxon>
        <taxon>Sapindales</taxon>
        <taxon>Anacardiaceae</taxon>
        <taxon>Pistacia</taxon>
    </lineage>
</organism>
<evidence type="ECO:0000313" key="1">
    <source>
        <dbReference type="EMBL" id="KAJ0075277.1"/>
    </source>
</evidence>
<sequence>MLVKLNIQSSGGIGLFIVVVKKKISRVDLGQVMWHRIPSKGDVSPWAKLSGFKNSCLPLKFKTHWTKCCVLANTNYITFVFYSPQKVVVNSVENWSMTFTAFVVISFHTQMPPLPYKFDVLLWMF</sequence>
<dbReference type="Proteomes" id="UP001164250">
    <property type="component" value="Chromosome 15"/>
</dbReference>